<accession>A0A1D9QH05</accession>
<dbReference type="PANTHER" id="PTHR47582:SF1">
    <property type="entry name" value="P450, PUTATIVE (EUROFUNG)-RELATED"/>
    <property type="match status" value="1"/>
</dbReference>
<reference evidence="3" key="1">
    <citation type="journal article" date="2017" name="Genome Biol. Evol.">
        <title>The complete genome sequence of the phytopathogenic fungus Sclerotinia sclerotiorum reveals insights into the genome architecture of broad host range pathogens.</title>
        <authorList>
            <person name="Derbyshire M."/>
            <person name="Denton-Giles M."/>
            <person name="Hegedus D."/>
            <person name="Seifbarghy S."/>
            <person name="Rollins J."/>
            <person name="van Kan J."/>
            <person name="Seidl M.F."/>
            <person name="Faino L."/>
            <person name="Mbengue M."/>
            <person name="Navaud O."/>
            <person name="Raffaele S."/>
            <person name="Hammond-Kosack K."/>
            <person name="Heard S."/>
            <person name="Oliver R."/>
        </authorList>
    </citation>
    <scope>NUCLEOTIDE SEQUENCE [LARGE SCALE GENOMIC DNA]</scope>
    <source>
        <strain evidence="3">ATCC 18683 / 1980 / Ss-1</strain>
    </source>
</reference>
<dbReference type="InterPro" id="IPR001128">
    <property type="entry name" value="Cyt_P450"/>
</dbReference>
<evidence type="ECO:0000313" key="3">
    <source>
        <dbReference type="Proteomes" id="UP000177798"/>
    </source>
</evidence>
<dbReference type="EMBL" id="CP017825">
    <property type="protein sequence ID" value="APA14169.1"/>
    <property type="molecule type" value="Genomic_DNA"/>
</dbReference>
<dbReference type="Pfam" id="PF00067">
    <property type="entry name" value="p450"/>
    <property type="match status" value="1"/>
</dbReference>
<dbReference type="Gene3D" id="1.10.630.10">
    <property type="entry name" value="Cytochrome P450"/>
    <property type="match status" value="1"/>
</dbReference>
<dbReference type="PANTHER" id="PTHR47582">
    <property type="entry name" value="P450, PUTATIVE (EUROFUNG)-RELATED"/>
    <property type="match status" value="1"/>
</dbReference>
<dbReference type="GO" id="GO:0016705">
    <property type="term" value="F:oxidoreductase activity, acting on paired donors, with incorporation or reduction of molecular oxygen"/>
    <property type="evidence" value="ECO:0007669"/>
    <property type="project" value="InterPro"/>
</dbReference>
<name>A0A1D9QH05_SCLS1</name>
<dbReference type="SUPFAM" id="SSF48264">
    <property type="entry name" value="Cytochrome P450"/>
    <property type="match status" value="1"/>
</dbReference>
<dbReference type="Proteomes" id="UP000177798">
    <property type="component" value="Chromosome 12"/>
</dbReference>
<dbReference type="GO" id="GO:0020037">
    <property type="term" value="F:heme binding"/>
    <property type="evidence" value="ECO:0007669"/>
    <property type="project" value="InterPro"/>
</dbReference>
<dbReference type="InterPro" id="IPR036396">
    <property type="entry name" value="Cyt_P450_sf"/>
</dbReference>
<organism evidence="2 3">
    <name type="scientific">Sclerotinia sclerotiorum (strain ATCC 18683 / 1980 / Ss-1)</name>
    <name type="common">White mold</name>
    <name type="synonym">Whetzelinia sclerotiorum</name>
    <dbReference type="NCBI Taxonomy" id="665079"/>
    <lineage>
        <taxon>Eukaryota</taxon>
        <taxon>Fungi</taxon>
        <taxon>Dikarya</taxon>
        <taxon>Ascomycota</taxon>
        <taxon>Pezizomycotina</taxon>
        <taxon>Leotiomycetes</taxon>
        <taxon>Helotiales</taxon>
        <taxon>Sclerotiniaceae</taxon>
        <taxon>Sclerotinia</taxon>
    </lineage>
</organism>
<dbReference type="InterPro" id="IPR053007">
    <property type="entry name" value="CYP450_monoxygenase_sec-met"/>
</dbReference>
<proteinExistence type="predicted"/>
<evidence type="ECO:0000256" key="1">
    <source>
        <dbReference type="ARBA" id="ARBA00023026"/>
    </source>
</evidence>
<dbReference type="GO" id="GO:0005506">
    <property type="term" value="F:iron ion binding"/>
    <property type="evidence" value="ECO:0007669"/>
    <property type="project" value="InterPro"/>
</dbReference>
<evidence type="ECO:0000313" key="2">
    <source>
        <dbReference type="EMBL" id="APA14169.1"/>
    </source>
</evidence>
<keyword evidence="1" id="KW-0843">Virulence</keyword>
<dbReference type="GO" id="GO:0004497">
    <property type="term" value="F:monooxygenase activity"/>
    <property type="evidence" value="ECO:0007669"/>
    <property type="project" value="InterPro"/>
</dbReference>
<dbReference type="AlphaFoldDB" id="A0A1D9QH05"/>
<dbReference type="OrthoDB" id="3366823at2759"/>
<gene>
    <name evidence="2" type="ORF">sscle_12g089390</name>
</gene>
<sequence length="100" mass="11476">MIRIFSDPALLEEVRNLARAMTTTEQLPQIDIFQSKINLRRLKDAPILLYAQQEALRFRATVPGPRMVMEDMIVGDNQYLLKKGSIVIIASKALRFDEKT</sequence>
<dbReference type="VEuPathDB" id="FungiDB:sscle_12g089390"/>
<protein>
    <submittedName>
        <fullName evidence="2">Uncharacterized protein</fullName>
    </submittedName>
</protein>